<protein>
    <recommendedName>
        <fullName evidence="1">DUF4168 domain-containing protein</fullName>
    </recommendedName>
</protein>
<dbReference type="Pfam" id="PF13767">
    <property type="entry name" value="DUF4168"/>
    <property type="match status" value="1"/>
</dbReference>
<gene>
    <name evidence="2" type="ORF">Dpo_2c04600</name>
</gene>
<dbReference type="EMBL" id="APJX01000002">
    <property type="protein sequence ID" value="EMS80764.1"/>
    <property type="molecule type" value="Genomic_DNA"/>
</dbReference>
<proteinExistence type="predicted"/>
<dbReference type="InterPro" id="IPR025433">
    <property type="entry name" value="DUF4168"/>
</dbReference>
<dbReference type="AlphaFoldDB" id="S0G4X8"/>
<reference evidence="2 3" key="1">
    <citation type="journal article" date="2013" name="Genome Announc.">
        <title>Draft Genome Sequence of Desulfotignum phosphitoxidans DSM 13687 Strain FiPS-3.</title>
        <authorList>
            <person name="Poehlein A."/>
            <person name="Daniel R."/>
            <person name="Simeonova D.D."/>
        </authorList>
    </citation>
    <scope>NUCLEOTIDE SEQUENCE [LARGE SCALE GENOMIC DNA]</scope>
    <source>
        <strain evidence="2 3">DSM 13687</strain>
    </source>
</reference>
<feature type="domain" description="DUF4168" evidence="1">
    <location>
        <begin position="44"/>
        <end position="117"/>
    </location>
</feature>
<sequence length="127" mass="14207">MSTFKPLSTIFLIAAITLMIAMVLPGTAQENLMQGNDVPQEITDGDLDNAAEAYAQMQVIHAEFQESVQQTEDNEARQQLQNQANEQLIKAIQETGLDADTFNHIMAQVQANDELRETFIEKVQNIQ</sequence>
<keyword evidence="3" id="KW-1185">Reference proteome</keyword>
<comment type="caution">
    <text evidence="2">The sequence shown here is derived from an EMBL/GenBank/DDBJ whole genome shotgun (WGS) entry which is preliminary data.</text>
</comment>
<evidence type="ECO:0000259" key="1">
    <source>
        <dbReference type="Pfam" id="PF13767"/>
    </source>
</evidence>
<accession>S0G4X8</accession>
<evidence type="ECO:0000313" key="3">
    <source>
        <dbReference type="Proteomes" id="UP000014216"/>
    </source>
</evidence>
<dbReference type="Proteomes" id="UP000014216">
    <property type="component" value="Unassembled WGS sequence"/>
</dbReference>
<organism evidence="2 3">
    <name type="scientific">Desulfotignum phosphitoxidans DSM 13687</name>
    <dbReference type="NCBI Taxonomy" id="1286635"/>
    <lineage>
        <taxon>Bacteria</taxon>
        <taxon>Pseudomonadati</taxon>
        <taxon>Thermodesulfobacteriota</taxon>
        <taxon>Desulfobacteria</taxon>
        <taxon>Desulfobacterales</taxon>
        <taxon>Desulfobacteraceae</taxon>
        <taxon>Desulfotignum</taxon>
    </lineage>
</organism>
<name>S0G4X8_9BACT</name>
<dbReference type="RefSeq" id="WP_006965040.1">
    <property type="nucleotide sequence ID" value="NZ_APJX01000002.1"/>
</dbReference>
<evidence type="ECO:0000313" key="2">
    <source>
        <dbReference type="EMBL" id="EMS80764.1"/>
    </source>
</evidence>